<dbReference type="GO" id="GO:0005524">
    <property type="term" value="F:ATP binding"/>
    <property type="evidence" value="ECO:0007669"/>
    <property type="project" value="UniProtKB-UniRule"/>
</dbReference>
<evidence type="ECO:0000256" key="3">
    <source>
        <dbReference type="ARBA" id="ARBA00022741"/>
    </source>
</evidence>
<feature type="region of interest" description="Disordered" evidence="7">
    <location>
        <begin position="1"/>
        <end position="27"/>
    </location>
</feature>
<gene>
    <name evidence="9" type="ORF">CIRG_10078</name>
</gene>
<evidence type="ECO:0000313" key="9">
    <source>
        <dbReference type="EMBL" id="KMP02255.1"/>
    </source>
</evidence>
<feature type="region of interest" description="Disordered" evidence="7">
    <location>
        <begin position="43"/>
        <end position="75"/>
    </location>
</feature>
<dbReference type="EMBL" id="DS028102">
    <property type="protein sequence ID" value="KMP02255.1"/>
    <property type="molecule type" value="Genomic_DNA"/>
</dbReference>
<evidence type="ECO:0000256" key="5">
    <source>
        <dbReference type="ARBA" id="ARBA00022840"/>
    </source>
</evidence>
<dbReference type="Proteomes" id="UP000054565">
    <property type="component" value="Unassembled WGS sequence"/>
</dbReference>
<keyword evidence="3 6" id="KW-0547">Nucleotide-binding</keyword>
<evidence type="ECO:0000256" key="1">
    <source>
        <dbReference type="ARBA" id="ARBA00022527"/>
    </source>
</evidence>
<dbReference type="AlphaFoldDB" id="A0A0J6Y3D7"/>
<dbReference type="GO" id="GO:0004674">
    <property type="term" value="F:protein serine/threonine kinase activity"/>
    <property type="evidence" value="ECO:0007669"/>
    <property type="project" value="UniProtKB-KW"/>
</dbReference>
<dbReference type="STRING" id="404692.A0A0J6Y3D7"/>
<dbReference type="InterPro" id="IPR011009">
    <property type="entry name" value="Kinase-like_dom_sf"/>
</dbReference>
<evidence type="ECO:0000313" key="10">
    <source>
        <dbReference type="Proteomes" id="UP000054565"/>
    </source>
</evidence>
<evidence type="ECO:0000256" key="6">
    <source>
        <dbReference type="PROSITE-ProRule" id="PRU10141"/>
    </source>
</evidence>
<dbReference type="InterPro" id="IPR017441">
    <property type="entry name" value="Protein_kinase_ATP_BS"/>
</dbReference>
<feature type="compositionally biased region" description="Basic and acidic residues" evidence="7">
    <location>
        <begin position="1"/>
        <end position="10"/>
    </location>
</feature>
<evidence type="ECO:0000259" key="8">
    <source>
        <dbReference type="PROSITE" id="PS50011"/>
    </source>
</evidence>
<evidence type="ECO:0000256" key="4">
    <source>
        <dbReference type="ARBA" id="ARBA00022777"/>
    </source>
</evidence>
<keyword evidence="1" id="KW-0723">Serine/threonine-protein kinase</keyword>
<keyword evidence="4" id="KW-0418">Kinase</keyword>
<dbReference type="PANTHER" id="PTHR22974:SF21">
    <property type="entry name" value="DUAL SPECIFICITY PROTEIN KINASE TTK"/>
    <property type="match status" value="1"/>
</dbReference>
<sequence>MSKYSDHEVEYSDGDLPLSPPSLSTAARNSFKESELCVKIQRHRIQECSKRPPPPPMRRSNSKSRLPNIQGAPRVSAAPRIVKLNGPLLKAHPQRFMTPSCGGFSAGEEVSKQSELRPYAEYCVKPSNSPPNHDIHLLNSYSKPILQRTASTPKMAACGETVPDAENKIKKKKQHRSLLINKITYTRLDCIGRGGSSRVFRVLTAGGDVLALKRVSLKDMDPSIIQGYKGEIDLLRRLAKLDRAVNLVDWELDCQESTLSLVMEFGDIDFESLLRQQIGLIQDHTVNVHRDHQVGTPNYMAPEALLDMNSEAGFLGTADKLIKIGKPSDIWSLGCILYQMVYGRTPFSGIRNHLKRAMAIINPGHAIDYPERGLGGITAPTCFIRCIQTCLHRDQHRRPSIAAILSPSNEFFDPNIEAPNEVDLYQDQLAAILRNVVRECERSGLPSDDEVRVWTQILFDKLKVVNAGELH</sequence>
<dbReference type="GO" id="GO:0007094">
    <property type="term" value="P:mitotic spindle assembly checkpoint signaling"/>
    <property type="evidence" value="ECO:0007669"/>
    <property type="project" value="TreeGrafter"/>
</dbReference>
<accession>A0A0J6Y3D7</accession>
<evidence type="ECO:0000256" key="2">
    <source>
        <dbReference type="ARBA" id="ARBA00022679"/>
    </source>
</evidence>
<dbReference type="SUPFAM" id="SSF56112">
    <property type="entry name" value="Protein kinase-like (PK-like)"/>
    <property type="match status" value="1"/>
</dbReference>
<feature type="binding site" evidence="6">
    <location>
        <position position="213"/>
    </location>
    <ligand>
        <name>ATP</name>
        <dbReference type="ChEBI" id="CHEBI:30616"/>
    </ligand>
</feature>
<organism evidence="9 10">
    <name type="scientific">Coccidioides immitis RMSCC 2394</name>
    <dbReference type="NCBI Taxonomy" id="404692"/>
    <lineage>
        <taxon>Eukaryota</taxon>
        <taxon>Fungi</taxon>
        <taxon>Dikarya</taxon>
        <taxon>Ascomycota</taxon>
        <taxon>Pezizomycotina</taxon>
        <taxon>Eurotiomycetes</taxon>
        <taxon>Eurotiomycetidae</taxon>
        <taxon>Onygenales</taxon>
        <taxon>Onygenaceae</taxon>
        <taxon>Coccidioides</taxon>
    </lineage>
</organism>
<evidence type="ECO:0000256" key="7">
    <source>
        <dbReference type="SAM" id="MobiDB-lite"/>
    </source>
</evidence>
<name>A0A0J6Y3D7_COCIT</name>
<dbReference type="FunFam" id="3.30.200.20:FF:000131">
    <property type="entry name" value="Dual specificity protein kinase TTK"/>
    <property type="match status" value="1"/>
</dbReference>
<dbReference type="GO" id="GO:0000776">
    <property type="term" value="C:kinetochore"/>
    <property type="evidence" value="ECO:0007669"/>
    <property type="project" value="TreeGrafter"/>
</dbReference>
<dbReference type="GO" id="GO:0034501">
    <property type="term" value="P:protein localization to kinetochore"/>
    <property type="evidence" value="ECO:0007669"/>
    <property type="project" value="TreeGrafter"/>
</dbReference>
<dbReference type="GO" id="GO:0004712">
    <property type="term" value="F:protein serine/threonine/tyrosine kinase activity"/>
    <property type="evidence" value="ECO:0007669"/>
    <property type="project" value="TreeGrafter"/>
</dbReference>
<dbReference type="Pfam" id="PF00069">
    <property type="entry name" value="Pkinase"/>
    <property type="match status" value="1"/>
</dbReference>
<dbReference type="Gene3D" id="1.10.510.10">
    <property type="entry name" value="Transferase(Phosphotransferase) domain 1"/>
    <property type="match status" value="1"/>
</dbReference>
<dbReference type="GO" id="GO:0033316">
    <property type="term" value="P:meiotic spindle assembly checkpoint signaling"/>
    <property type="evidence" value="ECO:0007669"/>
    <property type="project" value="TreeGrafter"/>
</dbReference>
<feature type="domain" description="Protein kinase" evidence="8">
    <location>
        <begin position="1"/>
        <end position="412"/>
    </location>
</feature>
<dbReference type="GO" id="GO:0005634">
    <property type="term" value="C:nucleus"/>
    <property type="evidence" value="ECO:0007669"/>
    <property type="project" value="TreeGrafter"/>
</dbReference>
<reference evidence="10" key="1">
    <citation type="journal article" date="2010" name="Genome Res.">
        <title>Population genomic sequencing of Coccidioides fungi reveals recent hybridization and transposon control.</title>
        <authorList>
            <person name="Neafsey D.E."/>
            <person name="Barker B.M."/>
            <person name="Sharpton T.J."/>
            <person name="Stajich J.E."/>
            <person name="Park D.J."/>
            <person name="Whiston E."/>
            <person name="Hung C.-Y."/>
            <person name="McMahan C."/>
            <person name="White J."/>
            <person name="Sykes S."/>
            <person name="Heiman D."/>
            <person name="Young S."/>
            <person name="Zeng Q."/>
            <person name="Abouelleil A."/>
            <person name="Aftuck L."/>
            <person name="Bessette D."/>
            <person name="Brown A."/>
            <person name="FitzGerald M."/>
            <person name="Lui A."/>
            <person name="Macdonald J.P."/>
            <person name="Priest M."/>
            <person name="Orbach M.J."/>
            <person name="Galgiani J.N."/>
            <person name="Kirkland T.N."/>
            <person name="Cole G.T."/>
            <person name="Birren B.W."/>
            <person name="Henn M.R."/>
            <person name="Taylor J.W."/>
            <person name="Rounsley S.D."/>
        </authorList>
    </citation>
    <scope>NUCLEOTIDE SEQUENCE [LARGE SCALE GENOMIC DNA]</scope>
    <source>
        <strain evidence="10">RMSCC 2394</strain>
    </source>
</reference>
<dbReference type="SMART" id="SM00220">
    <property type="entry name" value="S_TKc"/>
    <property type="match status" value="1"/>
</dbReference>
<dbReference type="GO" id="GO:0007059">
    <property type="term" value="P:chromosome segregation"/>
    <property type="evidence" value="ECO:0007669"/>
    <property type="project" value="TreeGrafter"/>
</dbReference>
<dbReference type="InterPro" id="IPR000719">
    <property type="entry name" value="Prot_kinase_dom"/>
</dbReference>
<dbReference type="Gene3D" id="3.30.200.20">
    <property type="entry name" value="Phosphorylase Kinase, domain 1"/>
    <property type="match status" value="1"/>
</dbReference>
<dbReference type="PANTHER" id="PTHR22974">
    <property type="entry name" value="MIXED LINEAGE PROTEIN KINASE"/>
    <property type="match status" value="1"/>
</dbReference>
<protein>
    <recommendedName>
        <fullName evidence="8">Protein kinase domain-containing protein</fullName>
    </recommendedName>
</protein>
<proteinExistence type="predicted"/>
<dbReference type="OrthoDB" id="20524at2759"/>
<dbReference type="PROSITE" id="PS50011">
    <property type="entry name" value="PROTEIN_KINASE_DOM"/>
    <property type="match status" value="1"/>
</dbReference>
<keyword evidence="2" id="KW-0808">Transferase</keyword>
<keyword evidence="5 6" id="KW-0067">ATP-binding</keyword>
<dbReference type="PROSITE" id="PS00107">
    <property type="entry name" value="PROTEIN_KINASE_ATP"/>
    <property type="match status" value="1"/>
</dbReference>